<evidence type="ECO:0000256" key="1">
    <source>
        <dbReference type="SAM" id="SignalP"/>
    </source>
</evidence>
<reference evidence="3" key="1">
    <citation type="journal article" date="2019" name="Int. J. Syst. Evol. Microbiol.">
        <title>The Global Catalogue of Microorganisms (GCM) 10K type strain sequencing project: providing services to taxonomists for standard genome sequencing and annotation.</title>
        <authorList>
            <consortium name="The Broad Institute Genomics Platform"/>
            <consortium name="The Broad Institute Genome Sequencing Center for Infectious Disease"/>
            <person name="Wu L."/>
            <person name="Ma J."/>
        </authorList>
    </citation>
    <scope>NUCLEOTIDE SEQUENCE [LARGE SCALE GENOMIC DNA]</scope>
    <source>
        <strain evidence="3">JCM 18283</strain>
    </source>
</reference>
<name>A0ABP9FRV0_9SPHI</name>
<accession>A0ABP9FRV0</accession>
<dbReference type="EMBL" id="BAABJI010000002">
    <property type="protein sequence ID" value="GAA4914789.1"/>
    <property type="molecule type" value="Genomic_DNA"/>
</dbReference>
<keyword evidence="1" id="KW-0732">Signal</keyword>
<dbReference type="RefSeq" id="WP_345330793.1">
    <property type="nucleotide sequence ID" value="NZ_BAABJI010000002.1"/>
</dbReference>
<protein>
    <recommendedName>
        <fullName evidence="4">DUF4397 domain-containing protein</fullName>
    </recommendedName>
</protein>
<evidence type="ECO:0000313" key="2">
    <source>
        <dbReference type="EMBL" id="GAA4914789.1"/>
    </source>
</evidence>
<dbReference type="PROSITE" id="PS51257">
    <property type="entry name" value="PROKAR_LIPOPROTEIN"/>
    <property type="match status" value="1"/>
</dbReference>
<dbReference type="Proteomes" id="UP001501436">
    <property type="component" value="Unassembled WGS sequence"/>
</dbReference>
<sequence>MRKFLRCTLLASGICLLVSACNKEAVNTAVDFALLNIDNITTYKPGALAIRYNGQALKMSNSTFSNIKVPAGKGNLSFTDSTGNSIIDTTFTFVADKTINWVLFQPSNDVRPVVLENNSSSEAQPDAEHIKVKFANFAPKALTKPFDVIFYWIDPNTFEFIEGGKIENVSNSFPDQFTELIYKQTSESIIMMLVDHESKLPLLDDVYLALQDNSQQKRILTLFIFEPQEFGSPVTGTPYRVDVKTLFAN</sequence>
<organism evidence="2 3">
    <name type="scientific">Mucilaginibacter defluvii</name>
    <dbReference type="NCBI Taxonomy" id="1196019"/>
    <lineage>
        <taxon>Bacteria</taxon>
        <taxon>Pseudomonadati</taxon>
        <taxon>Bacteroidota</taxon>
        <taxon>Sphingobacteriia</taxon>
        <taxon>Sphingobacteriales</taxon>
        <taxon>Sphingobacteriaceae</taxon>
        <taxon>Mucilaginibacter</taxon>
    </lineage>
</organism>
<proteinExistence type="predicted"/>
<comment type="caution">
    <text evidence="2">The sequence shown here is derived from an EMBL/GenBank/DDBJ whole genome shotgun (WGS) entry which is preliminary data.</text>
</comment>
<feature type="chain" id="PRO_5046454052" description="DUF4397 domain-containing protein" evidence="1">
    <location>
        <begin position="21"/>
        <end position="249"/>
    </location>
</feature>
<gene>
    <name evidence="2" type="ORF">GCM10023313_17730</name>
</gene>
<evidence type="ECO:0000313" key="3">
    <source>
        <dbReference type="Proteomes" id="UP001501436"/>
    </source>
</evidence>
<evidence type="ECO:0008006" key="4">
    <source>
        <dbReference type="Google" id="ProtNLM"/>
    </source>
</evidence>
<feature type="signal peptide" evidence="1">
    <location>
        <begin position="1"/>
        <end position="20"/>
    </location>
</feature>
<keyword evidence="3" id="KW-1185">Reference proteome</keyword>